<protein>
    <submittedName>
        <fullName evidence="3">ATP-binding protein</fullName>
    </submittedName>
</protein>
<dbReference type="Gene3D" id="3.40.50.300">
    <property type="entry name" value="P-loop containing nucleotide triphosphate hydrolases"/>
    <property type="match status" value="1"/>
</dbReference>
<feature type="domain" description="ATPase AAA-type core" evidence="2">
    <location>
        <begin position="45"/>
        <end position="361"/>
    </location>
</feature>
<keyword evidence="3" id="KW-0067">ATP-binding</keyword>
<accession>A0A3A9Z143</accession>
<dbReference type="PANTHER" id="PTHR40396">
    <property type="entry name" value="ATPASE-LIKE PROTEIN"/>
    <property type="match status" value="1"/>
</dbReference>
<dbReference type="Pfam" id="PF13304">
    <property type="entry name" value="AAA_21"/>
    <property type="match status" value="1"/>
</dbReference>
<dbReference type="PANTHER" id="PTHR40396:SF1">
    <property type="entry name" value="ATPASE AAA-TYPE CORE DOMAIN-CONTAINING PROTEIN"/>
    <property type="match status" value="1"/>
</dbReference>
<dbReference type="SUPFAM" id="SSF52540">
    <property type="entry name" value="P-loop containing nucleoside triphosphate hydrolases"/>
    <property type="match status" value="1"/>
</dbReference>
<dbReference type="EMBL" id="RBAL01000007">
    <property type="protein sequence ID" value="RKN41895.1"/>
    <property type="molecule type" value="Genomic_DNA"/>
</dbReference>
<dbReference type="AlphaFoldDB" id="A0A3A9Z143"/>
<proteinExistence type="predicted"/>
<dbReference type="InterPro" id="IPR003959">
    <property type="entry name" value="ATPase_AAA_core"/>
</dbReference>
<keyword evidence="4" id="KW-1185">Reference proteome</keyword>
<evidence type="ECO:0000259" key="2">
    <source>
        <dbReference type="Pfam" id="PF13304"/>
    </source>
</evidence>
<reference evidence="3 4" key="1">
    <citation type="journal article" date="2014" name="Int. J. Syst. Evol. Microbiol.">
        <title>Streptomyces hoynatensis sp. nov., isolated from deep marine sediment.</title>
        <authorList>
            <person name="Veyisoglu A."/>
            <person name="Sahin N."/>
        </authorList>
    </citation>
    <scope>NUCLEOTIDE SEQUENCE [LARGE SCALE GENOMIC DNA]</scope>
    <source>
        <strain evidence="3 4">KCTC 29097</strain>
    </source>
</reference>
<feature type="region of interest" description="Disordered" evidence="1">
    <location>
        <begin position="437"/>
        <end position="464"/>
    </location>
</feature>
<dbReference type="GO" id="GO:0016887">
    <property type="term" value="F:ATP hydrolysis activity"/>
    <property type="evidence" value="ECO:0007669"/>
    <property type="project" value="InterPro"/>
</dbReference>
<name>A0A3A9Z143_9ACTN</name>
<dbReference type="GO" id="GO:0005524">
    <property type="term" value="F:ATP binding"/>
    <property type="evidence" value="ECO:0007669"/>
    <property type="project" value="UniProtKB-KW"/>
</dbReference>
<gene>
    <name evidence="3" type="ORF">D7294_14835</name>
</gene>
<evidence type="ECO:0000256" key="1">
    <source>
        <dbReference type="SAM" id="MobiDB-lite"/>
    </source>
</evidence>
<dbReference type="InterPro" id="IPR027417">
    <property type="entry name" value="P-loop_NTPase"/>
</dbReference>
<evidence type="ECO:0000313" key="4">
    <source>
        <dbReference type="Proteomes" id="UP000272474"/>
    </source>
</evidence>
<evidence type="ECO:0000313" key="3">
    <source>
        <dbReference type="EMBL" id="RKN41895.1"/>
    </source>
</evidence>
<dbReference type="OrthoDB" id="9809324at2"/>
<dbReference type="RefSeq" id="WP_120679987.1">
    <property type="nucleotide sequence ID" value="NZ_RBAL01000007.1"/>
</dbReference>
<comment type="caution">
    <text evidence="3">The sequence shown here is derived from an EMBL/GenBank/DDBJ whole genome shotgun (WGS) entry which is preliminary data.</text>
</comment>
<organism evidence="3 4">
    <name type="scientific">Streptomyces hoynatensis</name>
    <dbReference type="NCBI Taxonomy" id="1141874"/>
    <lineage>
        <taxon>Bacteria</taxon>
        <taxon>Bacillati</taxon>
        <taxon>Actinomycetota</taxon>
        <taxon>Actinomycetes</taxon>
        <taxon>Kitasatosporales</taxon>
        <taxon>Streptomycetaceae</taxon>
        <taxon>Streptomyces</taxon>
    </lineage>
</organism>
<sequence length="464" mass="51524">MLLRFQVANHASIRDEQEITFVAGDDRPQRAQRPVPGTRLAAVPVAAVYGANASGKSNVVSALAWMRRAVLDSFRHWDPAGGVPRRPFRLRQDPGAHPSTYELDFAVDGVRYEFGFTVDDAGIREEWLACFPEGKRRKLYTRTGPGPDSLTFGRSLAGRRKTISELLRSNSLYLSVAAAQNHELLGRLHRWFRDDLRTASDQDYRARLTYTVGLLRSGDERSRDALVNLLRFSDLGVTRLEFHEPDERLLDETKRIQAALNDAGVPFRLDAPEHDVRVRHRTEGGTFTLELDEESSGTRTWIGMLGPVLLALGSGGALVVDELDARLHPYLADALVGMFQSPDVNRKGAQLLFTTHEASLLGNNARTQLFRDQVWFTEKDPDTLGTRLFPITDFHVRDSPDAKDNLEKRYLSGRYGALPFLDDELLRRMADDIASGGVSGAGQAVEAGRPKAAGAAQGPRLLRG</sequence>
<dbReference type="Proteomes" id="UP000272474">
    <property type="component" value="Unassembled WGS sequence"/>
</dbReference>
<keyword evidence="3" id="KW-0547">Nucleotide-binding</keyword>